<name>C9RI26_METVM</name>
<dbReference type="KEGG" id="mvu:Metvu_1375"/>
<dbReference type="RefSeq" id="WP_015733447.1">
    <property type="nucleotide sequence ID" value="NC_013407.1"/>
</dbReference>
<protein>
    <submittedName>
        <fullName evidence="1">Uncharacterized protein</fullName>
    </submittedName>
</protein>
<dbReference type="eggNOG" id="arCOG02254">
    <property type="taxonomic scope" value="Archaea"/>
</dbReference>
<dbReference type="EMBL" id="CP001787">
    <property type="protein sequence ID" value="ACX73228.1"/>
    <property type="molecule type" value="Genomic_DNA"/>
</dbReference>
<dbReference type="PANTHER" id="PTHR42203">
    <property type="entry name" value="UPF0058 PROTEIN MJ1205"/>
    <property type="match status" value="1"/>
</dbReference>
<keyword evidence="2" id="KW-1185">Reference proteome</keyword>
<dbReference type="Pfam" id="PF01893">
    <property type="entry name" value="UPF0058"/>
    <property type="match status" value="1"/>
</dbReference>
<dbReference type="AlphaFoldDB" id="C9RI26"/>
<dbReference type="STRING" id="579137.Metvu_1375"/>
<gene>
    <name evidence="1" type="ordered locus">Metvu_1375</name>
</gene>
<dbReference type="PANTHER" id="PTHR42203:SF2">
    <property type="entry name" value="UPF0058 PROTEIN MJ1205"/>
    <property type="match status" value="1"/>
</dbReference>
<dbReference type="InterPro" id="IPR036519">
    <property type="entry name" value="UPF0058_sf"/>
</dbReference>
<dbReference type="SUPFAM" id="SSF140371">
    <property type="entry name" value="Vng1086c-like"/>
    <property type="match status" value="1"/>
</dbReference>
<dbReference type="OrthoDB" id="177623at2157"/>
<organism evidence="1 2">
    <name type="scientific">Methanocaldococcus vulcanius (strain ATCC 700851 / DSM 12094 / M7)</name>
    <name type="common">Methanococcus vulcanius</name>
    <dbReference type="NCBI Taxonomy" id="579137"/>
    <lineage>
        <taxon>Archaea</taxon>
        <taxon>Methanobacteriati</taxon>
        <taxon>Methanobacteriota</taxon>
        <taxon>Methanomada group</taxon>
        <taxon>Methanococci</taxon>
        <taxon>Methanococcales</taxon>
        <taxon>Methanocaldococcaceae</taxon>
        <taxon>Methanocaldococcus</taxon>
    </lineage>
</organism>
<dbReference type="HOGENOM" id="CLU_167318_0_0_2"/>
<dbReference type="GeneID" id="8513718"/>
<proteinExistence type="predicted"/>
<evidence type="ECO:0000313" key="2">
    <source>
        <dbReference type="Proteomes" id="UP000002063"/>
    </source>
</evidence>
<accession>C9RI26</accession>
<dbReference type="InterPro" id="IPR002753">
    <property type="entry name" value="UPF0058"/>
</dbReference>
<dbReference type="Gene3D" id="1.20.1270.110">
    <property type="entry name" value="Uncharacterised protein family UPF0058"/>
    <property type="match status" value="1"/>
</dbReference>
<reference evidence="1" key="1">
    <citation type="submission" date="2009-10" db="EMBL/GenBank/DDBJ databases">
        <title>Complete sequence of chromosome of Methanocaldococcus vulcanius M7.</title>
        <authorList>
            <consortium name="US DOE Joint Genome Institute"/>
            <person name="Lucas S."/>
            <person name="Copeland A."/>
            <person name="Lapidus A."/>
            <person name="Glavina del Rio T."/>
            <person name="Dalin E."/>
            <person name="Tice H."/>
            <person name="Bruce D."/>
            <person name="Goodwin L."/>
            <person name="Pitluck S."/>
            <person name="Lcollab F.I."/>
            <person name="Brettin T."/>
            <person name="Detter J.C."/>
            <person name="Han C."/>
            <person name="Tapia R."/>
            <person name="Kuske C.R."/>
            <person name="Schmutz J."/>
            <person name="Larimer F."/>
            <person name="Land M."/>
            <person name="Hauser L."/>
            <person name="Kyrpides N."/>
            <person name="Ovchinikova G."/>
            <person name="Sieprawska-Lupa M."/>
            <person name="Whitman W.B."/>
            <person name="Woyke T."/>
        </authorList>
    </citation>
    <scope>NUCLEOTIDE SEQUENCE [LARGE SCALE GENOMIC DNA]</scope>
    <source>
        <strain evidence="1">M7</strain>
    </source>
</reference>
<evidence type="ECO:0000313" key="1">
    <source>
        <dbReference type="EMBL" id="ACX73228.1"/>
    </source>
</evidence>
<sequence>MHKEQLMKLHQFFVYVVKEIIDNDIENTTNECNKLLEIYETLDIRPHHIHRLKSEQKAAILLLSACVASYLSNTMDGVPKNLAKKLEENAFKHLNNCKKNFLIPEENENMGETAEEEVDADNE</sequence>
<dbReference type="Proteomes" id="UP000002063">
    <property type="component" value="Chromosome"/>
</dbReference>